<name>A0ABV9BV21_9ACTN</name>
<accession>A0ABV9BV21</accession>
<dbReference type="RefSeq" id="WP_417924311.1">
    <property type="nucleotide sequence ID" value="NZ_JBHSFS010000028.1"/>
</dbReference>
<protein>
    <submittedName>
        <fullName evidence="1">DUF6210 family protein</fullName>
    </submittedName>
</protein>
<gene>
    <name evidence="1" type="ORF">ACFPEN_34095</name>
</gene>
<dbReference type="Proteomes" id="UP001595990">
    <property type="component" value="Unassembled WGS sequence"/>
</dbReference>
<dbReference type="InterPro" id="IPR046182">
    <property type="entry name" value="DUF6210"/>
</dbReference>
<dbReference type="EMBL" id="JBHSFS010000028">
    <property type="protein sequence ID" value="MFC4517904.1"/>
    <property type="molecule type" value="Genomic_DNA"/>
</dbReference>
<sequence length="147" mass="16089">MTDADSEKRYIFLDPDGTGSDQGWVFVIVAASTGVVYQNQGGGISCIQYEQEGYLIPVFGRGLDSELKGLFTRELKDQGTRLMDWPTDLLGQLRAAVAFYVYGSANRDDLLPTPLALDDSRLPEVVEGWVPVMTPDGPGILVWANSD</sequence>
<comment type="caution">
    <text evidence="1">The sequence shown here is derived from an EMBL/GenBank/DDBJ whole genome shotgun (WGS) entry which is preliminary data.</text>
</comment>
<evidence type="ECO:0000313" key="1">
    <source>
        <dbReference type="EMBL" id="MFC4517904.1"/>
    </source>
</evidence>
<reference evidence="2" key="1">
    <citation type="journal article" date="2019" name="Int. J. Syst. Evol. Microbiol.">
        <title>The Global Catalogue of Microorganisms (GCM) 10K type strain sequencing project: providing services to taxonomists for standard genome sequencing and annotation.</title>
        <authorList>
            <consortium name="The Broad Institute Genomics Platform"/>
            <consortium name="The Broad Institute Genome Sequencing Center for Infectious Disease"/>
            <person name="Wu L."/>
            <person name="Ma J."/>
        </authorList>
    </citation>
    <scope>NUCLEOTIDE SEQUENCE [LARGE SCALE GENOMIC DNA]</scope>
    <source>
        <strain evidence="2">CECT 8064</strain>
    </source>
</reference>
<dbReference type="Pfam" id="PF19715">
    <property type="entry name" value="DUF6210"/>
    <property type="match status" value="1"/>
</dbReference>
<evidence type="ECO:0000313" key="2">
    <source>
        <dbReference type="Proteomes" id="UP001595990"/>
    </source>
</evidence>
<keyword evidence="2" id="KW-1185">Reference proteome</keyword>
<proteinExistence type="predicted"/>
<organism evidence="1 2">
    <name type="scientific">Streptomyces ehimensis</name>
    <dbReference type="NCBI Taxonomy" id="68195"/>
    <lineage>
        <taxon>Bacteria</taxon>
        <taxon>Bacillati</taxon>
        <taxon>Actinomycetota</taxon>
        <taxon>Actinomycetes</taxon>
        <taxon>Kitasatosporales</taxon>
        <taxon>Streptomycetaceae</taxon>
        <taxon>Streptomyces</taxon>
    </lineage>
</organism>